<dbReference type="PANTHER" id="PTHR30408:SF12">
    <property type="entry name" value="TYPE I RESTRICTION ENZYME MJAVIII SPECIFICITY SUBUNIT"/>
    <property type="match status" value="1"/>
</dbReference>
<proteinExistence type="inferred from homology"/>
<dbReference type="GO" id="GO:0003677">
    <property type="term" value="F:DNA binding"/>
    <property type="evidence" value="ECO:0007669"/>
    <property type="project" value="UniProtKB-KW"/>
</dbReference>
<dbReference type="Gene3D" id="3.90.220.20">
    <property type="entry name" value="DNA methylase specificity domains"/>
    <property type="match status" value="2"/>
</dbReference>
<keyword evidence="5" id="KW-0378">Hydrolase</keyword>
<name>A0A3N4ZSV5_9MICO</name>
<sequence>MNGLRRVPLGDVVTRIKRKATSQTRVMTVAADRGLVDQENFFTKKVASKNLTTYYVVERGDLVYNKSSSKDAPFGVVARMTEGEPGVVTPLYICFRADTDFVTPEFLELACNSSTFFASLAGKLREGARSHGLLNVRLEEFFAAQVLLPPLDVQRRIVDLIGALDDNIEASVAELGEGRTLLDATRTAVLSEIPSSGSIAEVLTKAKAGGTPSRSRPDYYGGKVPWLKSGEVAGRSIVETEETITESAIRDSSAWMVPPGAVVIAMYGATAAQVGRTASELATNQAVLALVPDNSAIDGRFLYHWASNASARLKHAATGAAQANLSKEVVLRLLERPLVDIGEQRDVVNILDAIADVESTISRHLAASREFRANLIPALLSGAVEIPESYDELFGLQEAV</sequence>
<dbReference type="InterPro" id="IPR000055">
    <property type="entry name" value="Restrct_endonuc_typeI_TRD"/>
</dbReference>
<dbReference type="GO" id="GO:0009307">
    <property type="term" value="P:DNA restriction-modification system"/>
    <property type="evidence" value="ECO:0007669"/>
    <property type="project" value="UniProtKB-KW"/>
</dbReference>
<dbReference type="CDD" id="cd17515">
    <property type="entry name" value="RMtype1_S_MjaORF132P_Sau1132ORF3780P-TRD1-CR1_like"/>
    <property type="match status" value="1"/>
</dbReference>
<feature type="domain" description="Type I restriction modification DNA specificity" evidence="4">
    <location>
        <begin position="198"/>
        <end position="358"/>
    </location>
</feature>
<dbReference type="Gene3D" id="1.10.287.1120">
    <property type="entry name" value="Bipartite methylase S protein"/>
    <property type="match status" value="1"/>
</dbReference>
<comment type="similarity">
    <text evidence="1">Belongs to the type-I restriction system S methylase family.</text>
</comment>
<evidence type="ECO:0000256" key="2">
    <source>
        <dbReference type="ARBA" id="ARBA00022747"/>
    </source>
</evidence>
<keyword evidence="3" id="KW-0238">DNA-binding</keyword>
<dbReference type="AlphaFoldDB" id="A0A3N4ZSV5"/>
<organism evidence="5 6">
    <name type="scientific">Georgenia muralis</name>
    <dbReference type="NCBI Taxonomy" id="154117"/>
    <lineage>
        <taxon>Bacteria</taxon>
        <taxon>Bacillati</taxon>
        <taxon>Actinomycetota</taxon>
        <taxon>Actinomycetes</taxon>
        <taxon>Micrococcales</taxon>
        <taxon>Bogoriellaceae</taxon>
        <taxon>Georgenia</taxon>
    </lineage>
</organism>
<evidence type="ECO:0000313" key="5">
    <source>
        <dbReference type="EMBL" id="RPF28562.1"/>
    </source>
</evidence>
<keyword evidence="5" id="KW-0255">Endonuclease</keyword>
<reference evidence="5 6" key="1">
    <citation type="submission" date="2018-11" db="EMBL/GenBank/DDBJ databases">
        <title>Sequencing the genomes of 1000 actinobacteria strains.</title>
        <authorList>
            <person name="Klenk H.-P."/>
        </authorList>
    </citation>
    <scope>NUCLEOTIDE SEQUENCE [LARGE SCALE GENOMIC DNA]</scope>
    <source>
        <strain evidence="5 6">DSM 14418</strain>
    </source>
</reference>
<dbReference type="SUPFAM" id="SSF116734">
    <property type="entry name" value="DNA methylase specificity domain"/>
    <property type="match status" value="2"/>
</dbReference>
<evidence type="ECO:0000256" key="1">
    <source>
        <dbReference type="ARBA" id="ARBA00010923"/>
    </source>
</evidence>
<keyword evidence="6" id="KW-1185">Reference proteome</keyword>
<dbReference type="InterPro" id="IPR044946">
    <property type="entry name" value="Restrct_endonuc_typeI_TRD_sf"/>
</dbReference>
<comment type="caution">
    <text evidence="5">The sequence shown here is derived from an EMBL/GenBank/DDBJ whole genome shotgun (WGS) entry which is preliminary data.</text>
</comment>
<accession>A0A3N4ZSV5</accession>
<dbReference type="Pfam" id="PF01420">
    <property type="entry name" value="Methylase_S"/>
    <property type="match status" value="1"/>
</dbReference>
<evidence type="ECO:0000313" key="6">
    <source>
        <dbReference type="Proteomes" id="UP000280726"/>
    </source>
</evidence>
<evidence type="ECO:0000259" key="4">
    <source>
        <dbReference type="Pfam" id="PF01420"/>
    </source>
</evidence>
<protein>
    <submittedName>
        <fullName evidence="5">Restriction endonuclease S subunit</fullName>
    </submittedName>
</protein>
<dbReference type="EMBL" id="RKRA01000001">
    <property type="protein sequence ID" value="RPF28562.1"/>
    <property type="molecule type" value="Genomic_DNA"/>
</dbReference>
<dbReference type="PANTHER" id="PTHR30408">
    <property type="entry name" value="TYPE-1 RESTRICTION ENZYME ECOKI SPECIFICITY PROTEIN"/>
    <property type="match status" value="1"/>
</dbReference>
<evidence type="ECO:0000256" key="3">
    <source>
        <dbReference type="ARBA" id="ARBA00023125"/>
    </source>
</evidence>
<dbReference type="Proteomes" id="UP000280726">
    <property type="component" value="Unassembled WGS sequence"/>
</dbReference>
<dbReference type="InterPro" id="IPR052021">
    <property type="entry name" value="Type-I_RS_S_subunit"/>
</dbReference>
<keyword evidence="5" id="KW-0540">Nuclease</keyword>
<gene>
    <name evidence="5" type="ORF">EDD32_3095</name>
</gene>
<dbReference type="GO" id="GO:0004519">
    <property type="term" value="F:endonuclease activity"/>
    <property type="evidence" value="ECO:0007669"/>
    <property type="project" value="UniProtKB-KW"/>
</dbReference>
<keyword evidence="2" id="KW-0680">Restriction system</keyword>